<sequence>MPLVEITGLVTVLKRDHHAVIVQKGCDIIIAFLENGEAEWNRNGWYLGKSAPYKRKVDGDLVHSYYLAVWEGMREHARADLTHAIGKILQEGKTVRKILVCGHSLGGGVSSLNDENLSSVLQHFTFAGFAAADIGYHTKLNNTYKKYQIQAWTSYITKTTQTKLMSHGSTPGAVIATSFLPRSSTIWPLNSAHSAMESRDTHKLRSGCTDVEVEIWSDRSTATNLCVWYPMKVLGGKQVHQEDDSRLVKALQSNTAMVIKKQTF</sequence>
<comment type="caution">
    <text evidence="2">The sequence shown here is derived from an EMBL/GenBank/DDBJ whole genome shotgun (WGS) entry which is preliminary data.</text>
</comment>
<dbReference type="InterPro" id="IPR029058">
    <property type="entry name" value="AB_hydrolase_fold"/>
</dbReference>
<accession>A0A8H3UWG1</accession>
<dbReference type="Pfam" id="PF01764">
    <property type="entry name" value="Lipase_3"/>
    <property type="match status" value="1"/>
</dbReference>
<keyword evidence="3" id="KW-1185">Reference proteome</keyword>
<evidence type="ECO:0000313" key="2">
    <source>
        <dbReference type="EMBL" id="KAE9977924.1"/>
    </source>
</evidence>
<evidence type="ECO:0000259" key="1">
    <source>
        <dbReference type="Pfam" id="PF01764"/>
    </source>
</evidence>
<evidence type="ECO:0000313" key="3">
    <source>
        <dbReference type="Proteomes" id="UP000490939"/>
    </source>
</evidence>
<gene>
    <name evidence="2" type="ORF">EG327_007549</name>
</gene>
<name>A0A8H3UWG1_VENIN</name>
<dbReference type="Proteomes" id="UP000490939">
    <property type="component" value="Unassembled WGS sequence"/>
</dbReference>
<dbReference type="AlphaFoldDB" id="A0A8H3UWG1"/>
<dbReference type="SUPFAM" id="SSF53474">
    <property type="entry name" value="alpha/beta-Hydrolases"/>
    <property type="match status" value="1"/>
</dbReference>
<dbReference type="Gene3D" id="3.40.50.1820">
    <property type="entry name" value="alpha/beta hydrolase"/>
    <property type="match status" value="1"/>
</dbReference>
<dbReference type="InterPro" id="IPR002921">
    <property type="entry name" value="Fungal_lipase-type"/>
</dbReference>
<dbReference type="EMBL" id="WNWR01000456">
    <property type="protein sequence ID" value="KAE9977924.1"/>
    <property type="molecule type" value="Genomic_DNA"/>
</dbReference>
<protein>
    <recommendedName>
        <fullName evidence="1">Fungal lipase-type domain-containing protein</fullName>
    </recommendedName>
</protein>
<proteinExistence type="predicted"/>
<feature type="domain" description="Fungal lipase-type" evidence="1">
    <location>
        <begin position="53"/>
        <end position="117"/>
    </location>
</feature>
<reference evidence="2 3" key="1">
    <citation type="submission" date="2019-07" db="EMBL/GenBank/DDBJ databases">
        <title>Venturia inaequalis Genome Resource.</title>
        <authorList>
            <person name="Lichtner F.J."/>
        </authorList>
    </citation>
    <scope>NUCLEOTIDE SEQUENCE [LARGE SCALE GENOMIC DNA]</scope>
    <source>
        <strain evidence="2 3">DMI_063113</strain>
    </source>
</reference>
<organism evidence="2 3">
    <name type="scientific">Venturia inaequalis</name>
    <name type="common">Apple scab fungus</name>
    <dbReference type="NCBI Taxonomy" id="5025"/>
    <lineage>
        <taxon>Eukaryota</taxon>
        <taxon>Fungi</taxon>
        <taxon>Dikarya</taxon>
        <taxon>Ascomycota</taxon>
        <taxon>Pezizomycotina</taxon>
        <taxon>Dothideomycetes</taxon>
        <taxon>Pleosporomycetidae</taxon>
        <taxon>Venturiales</taxon>
        <taxon>Venturiaceae</taxon>
        <taxon>Venturia</taxon>
    </lineage>
</organism>
<dbReference type="GO" id="GO:0006629">
    <property type="term" value="P:lipid metabolic process"/>
    <property type="evidence" value="ECO:0007669"/>
    <property type="project" value="InterPro"/>
</dbReference>